<dbReference type="PROSITE" id="PS51462">
    <property type="entry name" value="NUDIX"/>
    <property type="match status" value="1"/>
</dbReference>
<reference evidence="8" key="1">
    <citation type="journal article" date="2019" name="Int. J. Syst. Evol. Microbiol.">
        <title>The Global Catalogue of Microorganisms (GCM) 10K type strain sequencing project: providing services to taxonomists for standard genome sequencing and annotation.</title>
        <authorList>
            <consortium name="The Broad Institute Genomics Platform"/>
            <consortium name="The Broad Institute Genome Sequencing Center for Infectious Disease"/>
            <person name="Wu L."/>
            <person name="Ma J."/>
        </authorList>
    </citation>
    <scope>NUCLEOTIDE SEQUENCE [LARGE SCALE GENOMIC DNA]</scope>
    <source>
        <strain evidence="8">CGMCC 1.12237</strain>
    </source>
</reference>
<dbReference type="Proteomes" id="UP001596147">
    <property type="component" value="Unassembled WGS sequence"/>
</dbReference>
<dbReference type="InterPro" id="IPR015797">
    <property type="entry name" value="NUDIX_hydrolase-like_dom_sf"/>
</dbReference>
<evidence type="ECO:0000256" key="2">
    <source>
        <dbReference type="ARBA" id="ARBA00005582"/>
    </source>
</evidence>
<proteinExistence type="inferred from homology"/>
<keyword evidence="4" id="KW-0378">Hydrolase</keyword>
<dbReference type="PANTHER" id="PTHR43758">
    <property type="entry name" value="7,8-DIHYDRO-8-OXOGUANINE TRIPHOSPHATASE"/>
    <property type="match status" value="1"/>
</dbReference>
<name>A0ABW0LLM3_9BACI</name>
<sequence length="157" mass="18139">MYKYTICFIRQGDNILLLNRENPEWMGIWNGVGGKIDAGETPLQCILREVEEETGIVLDTAEYKGIVSWISGGMYVFVAELPEEFHFATPMKTDEGILDWKNIDWILHPHNQGMANLKYFLPTILNDPINYEHRFTYEGHDVIEFETVPLGELQTTK</sequence>
<dbReference type="CDD" id="cd18886">
    <property type="entry name" value="NUDIX_MutT_Nudt1"/>
    <property type="match status" value="1"/>
</dbReference>
<evidence type="ECO:0000256" key="1">
    <source>
        <dbReference type="ARBA" id="ARBA00001946"/>
    </source>
</evidence>
<dbReference type="RefSeq" id="WP_382351912.1">
    <property type="nucleotide sequence ID" value="NZ_JBHSMC010000014.1"/>
</dbReference>
<gene>
    <name evidence="7" type="ORF">ACFPM4_12075</name>
</gene>
<keyword evidence="3" id="KW-0479">Metal-binding</keyword>
<protein>
    <submittedName>
        <fullName evidence="7">NUDIX domain-containing protein</fullName>
    </submittedName>
</protein>
<comment type="caution">
    <text evidence="7">The sequence shown here is derived from an EMBL/GenBank/DDBJ whole genome shotgun (WGS) entry which is preliminary data.</text>
</comment>
<dbReference type="InterPro" id="IPR020084">
    <property type="entry name" value="NUDIX_hydrolase_CS"/>
</dbReference>
<keyword evidence="5" id="KW-0460">Magnesium</keyword>
<accession>A0ABW0LLM3</accession>
<dbReference type="EMBL" id="JBHSMC010000014">
    <property type="protein sequence ID" value="MFC5465488.1"/>
    <property type="molecule type" value="Genomic_DNA"/>
</dbReference>
<dbReference type="InterPro" id="IPR000086">
    <property type="entry name" value="NUDIX_hydrolase_dom"/>
</dbReference>
<evidence type="ECO:0000256" key="4">
    <source>
        <dbReference type="ARBA" id="ARBA00022801"/>
    </source>
</evidence>
<dbReference type="Gene3D" id="3.90.79.10">
    <property type="entry name" value="Nucleoside Triphosphate Pyrophosphohydrolase"/>
    <property type="match status" value="1"/>
</dbReference>
<evidence type="ECO:0000256" key="3">
    <source>
        <dbReference type="ARBA" id="ARBA00022723"/>
    </source>
</evidence>
<evidence type="ECO:0000313" key="8">
    <source>
        <dbReference type="Proteomes" id="UP001596147"/>
    </source>
</evidence>
<dbReference type="PROSITE" id="PS00893">
    <property type="entry name" value="NUDIX_BOX"/>
    <property type="match status" value="1"/>
</dbReference>
<evidence type="ECO:0000259" key="6">
    <source>
        <dbReference type="PROSITE" id="PS51462"/>
    </source>
</evidence>
<keyword evidence="8" id="KW-1185">Reference proteome</keyword>
<evidence type="ECO:0000256" key="5">
    <source>
        <dbReference type="ARBA" id="ARBA00022842"/>
    </source>
</evidence>
<evidence type="ECO:0000313" key="7">
    <source>
        <dbReference type="EMBL" id="MFC5465488.1"/>
    </source>
</evidence>
<comment type="cofactor">
    <cofactor evidence="1">
        <name>Mg(2+)</name>
        <dbReference type="ChEBI" id="CHEBI:18420"/>
    </cofactor>
</comment>
<comment type="similarity">
    <text evidence="2">Belongs to the Nudix hydrolase family.</text>
</comment>
<dbReference type="Pfam" id="PF00293">
    <property type="entry name" value="NUDIX"/>
    <property type="match status" value="1"/>
</dbReference>
<dbReference type="PANTHER" id="PTHR43758:SF2">
    <property type="entry name" value="OXIDIZED PURINE NUCLEOSIDE TRIPHOSPHATE HYDROLASE"/>
    <property type="match status" value="1"/>
</dbReference>
<dbReference type="SUPFAM" id="SSF55811">
    <property type="entry name" value="Nudix"/>
    <property type="match status" value="1"/>
</dbReference>
<organism evidence="7 8">
    <name type="scientific">Lederbergia graminis</name>
    <dbReference type="NCBI Taxonomy" id="735518"/>
    <lineage>
        <taxon>Bacteria</taxon>
        <taxon>Bacillati</taxon>
        <taxon>Bacillota</taxon>
        <taxon>Bacilli</taxon>
        <taxon>Bacillales</taxon>
        <taxon>Bacillaceae</taxon>
        <taxon>Lederbergia</taxon>
    </lineage>
</organism>
<feature type="domain" description="Nudix hydrolase" evidence="6">
    <location>
        <begin position="1"/>
        <end position="126"/>
    </location>
</feature>